<dbReference type="Gene3D" id="1.10.260.40">
    <property type="entry name" value="lambda repressor-like DNA-binding domains"/>
    <property type="match status" value="1"/>
</dbReference>
<dbReference type="InterPro" id="IPR010982">
    <property type="entry name" value="Lambda_DNA-bd_dom_sf"/>
</dbReference>
<dbReference type="InterPro" id="IPR001387">
    <property type="entry name" value="Cro/C1-type_HTH"/>
</dbReference>
<evidence type="ECO:0000259" key="1">
    <source>
        <dbReference type="PROSITE" id="PS50943"/>
    </source>
</evidence>
<dbReference type="Pfam" id="PF13560">
    <property type="entry name" value="HTH_31"/>
    <property type="match status" value="1"/>
</dbReference>
<dbReference type="PROSITE" id="PS50943">
    <property type="entry name" value="HTH_CROC1"/>
    <property type="match status" value="1"/>
</dbReference>
<reference evidence="2 3" key="1">
    <citation type="submission" date="2016-01" db="EMBL/GenBank/DDBJ databases">
        <title>Janibacter melonis strain CD11_4 genome sequencing and assembly.</title>
        <authorList>
            <person name="Nair G.R."/>
            <person name="Kaur G."/>
            <person name="Chander A.M."/>
            <person name="Mayilraj S."/>
        </authorList>
    </citation>
    <scope>NUCLEOTIDE SEQUENCE [LARGE SCALE GENOMIC DNA]</scope>
    <source>
        <strain evidence="2 3">CD11-4</strain>
    </source>
</reference>
<dbReference type="RefSeq" id="WP_068275631.1">
    <property type="nucleotide sequence ID" value="NZ_LQZG01000003.1"/>
</dbReference>
<dbReference type="AlphaFoldDB" id="A0A176QBH1"/>
<dbReference type="SUPFAM" id="SSF47413">
    <property type="entry name" value="lambda repressor-like DNA-binding domains"/>
    <property type="match status" value="1"/>
</dbReference>
<evidence type="ECO:0000313" key="3">
    <source>
        <dbReference type="Proteomes" id="UP000076976"/>
    </source>
</evidence>
<comment type="caution">
    <text evidence="2">The sequence shown here is derived from an EMBL/GenBank/DDBJ whole genome shotgun (WGS) entry which is preliminary data.</text>
</comment>
<dbReference type="GO" id="GO:0003677">
    <property type="term" value="F:DNA binding"/>
    <property type="evidence" value="ECO:0007669"/>
    <property type="project" value="InterPro"/>
</dbReference>
<dbReference type="Proteomes" id="UP000076976">
    <property type="component" value="Unassembled WGS sequence"/>
</dbReference>
<gene>
    <name evidence="2" type="ORF">AWH69_11520</name>
</gene>
<dbReference type="CDD" id="cd00093">
    <property type="entry name" value="HTH_XRE"/>
    <property type="match status" value="1"/>
</dbReference>
<dbReference type="EMBL" id="LQZG01000003">
    <property type="protein sequence ID" value="OAB87007.1"/>
    <property type="molecule type" value="Genomic_DNA"/>
</dbReference>
<sequence>MDIDLVALLAGRGHPEREPEQALEPCPFDCELCPAPGECDDCLDCLYGPGVVDEPSALGPRVVRAGPHLPLRHDELLEVRARLSTSDVVGLVLRDHRRAQGWSQRELADEIGWSKSAVARVEAGAGRMRLASVAEILQLCGHRLVVMPVGEVGGPEAARWGFVDLLALDVRGRRPPPSADVVVQRDDYGAVLVSRRRRRGDAGPRAGTAR</sequence>
<dbReference type="SMART" id="SM00530">
    <property type="entry name" value="HTH_XRE"/>
    <property type="match status" value="1"/>
</dbReference>
<evidence type="ECO:0000313" key="2">
    <source>
        <dbReference type="EMBL" id="OAB87007.1"/>
    </source>
</evidence>
<accession>A0A176QBH1</accession>
<proteinExistence type="predicted"/>
<name>A0A176QBH1_9MICO</name>
<dbReference type="STRING" id="262209.AWH69_11520"/>
<keyword evidence="3" id="KW-1185">Reference proteome</keyword>
<protein>
    <recommendedName>
        <fullName evidence="1">HTH cro/C1-type domain-containing protein</fullName>
    </recommendedName>
</protein>
<organism evidence="2 3">
    <name type="scientific">Janibacter melonis</name>
    <dbReference type="NCBI Taxonomy" id="262209"/>
    <lineage>
        <taxon>Bacteria</taxon>
        <taxon>Bacillati</taxon>
        <taxon>Actinomycetota</taxon>
        <taxon>Actinomycetes</taxon>
        <taxon>Micrococcales</taxon>
        <taxon>Intrasporangiaceae</taxon>
        <taxon>Janibacter</taxon>
    </lineage>
</organism>
<feature type="domain" description="HTH cro/C1-type" evidence="1">
    <location>
        <begin position="93"/>
        <end position="147"/>
    </location>
</feature>